<name>E0Y2Y1_9GAMM</name>
<dbReference type="AlphaFoldDB" id="E0Y2Y1"/>
<proteinExistence type="predicted"/>
<accession>E0Y2Y1</accession>
<sequence>MSNPLRSGPYNSQKWVIDAYEESLSVFMNTQIQNVKWGPKNKAPQSHASDSS</sequence>
<reference evidence="1" key="1">
    <citation type="journal article" date="2011" name="Environ. Microbiol.">
        <title>Time-series analyses of Monterey Bay coastal microbial picoplankton using a 'genome proxy' microarray.</title>
        <authorList>
            <person name="Rich V.I."/>
            <person name="Pham V.D."/>
            <person name="Eppley J."/>
            <person name="Shi Y."/>
            <person name="DeLong E.F."/>
        </authorList>
    </citation>
    <scope>NUCLEOTIDE SEQUENCE</scope>
</reference>
<protein>
    <submittedName>
        <fullName evidence="1">Uncharacterized protein</fullName>
    </submittedName>
</protein>
<evidence type="ECO:0000313" key="1">
    <source>
        <dbReference type="EMBL" id="ADI21022.1"/>
    </source>
</evidence>
<dbReference type="EMBL" id="GU474948">
    <property type="protein sequence ID" value="ADI21022.1"/>
    <property type="molecule type" value="Genomic_DNA"/>
</dbReference>
<organism evidence="1">
    <name type="scientific">uncultured gamma proteobacterium EB080_L93H08</name>
    <dbReference type="NCBI Taxonomy" id="710973"/>
    <lineage>
        <taxon>Bacteria</taxon>
        <taxon>Pseudomonadati</taxon>
        <taxon>Pseudomonadota</taxon>
        <taxon>Gammaproteobacteria</taxon>
        <taxon>environmental samples</taxon>
    </lineage>
</organism>